<comment type="catalytic activity">
    <reaction evidence="1 6">
        <text>The enzyme specifically hydrolyzes (1-&gt;4)-beta-D-galactosidic linkages in type I arabinogalactans.</text>
        <dbReference type="EC" id="3.2.1.89"/>
    </reaction>
</comment>
<dbReference type="Gene3D" id="3.20.20.80">
    <property type="entry name" value="Glycosidases"/>
    <property type="match status" value="1"/>
</dbReference>
<evidence type="ECO:0000313" key="9">
    <source>
        <dbReference type="Proteomes" id="UP000184474"/>
    </source>
</evidence>
<dbReference type="PANTHER" id="PTHR34983">
    <property type="entry name" value="ARABINOGALACTAN ENDO-BETA-1,4-GALACTANASE A"/>
    <property type="match status" value="1"/>
</dbReference>
<dbReference type="EC" id="3.2.1.89" evidence="3 6"/>
<protein>
    <recommendedName>
        <fullName evidence="3 6">Arabinogalactan endo-beta-1,4-galactanase</fullName>
        <ecNumber evidence="3 6">3.2.1.89</ecNumber>
    </recommendedName>
</protein>
<dbReference type="SUPFAM" id="SSF51445">
    <property type="entry name" value="(Trans)glycosidases"/>
    <property type="match status" value="1"/>
</dbReference>
<dbReference type="InterPro" id="IPR017853">
    <property type="entry name" value="GH"/>
</dbReference>
<dbReference type="Proteomes" id="UP000184474">
    <property type="component" value="Unassembled WGS sequence"/>
</dbReference>
<dbReference type="PANTHER" id="PTHR34983:SF1">
    <property type="entry name" value="ARABINOGALACTAN ENDO-BETA-1,4-GALACTANASE A"/>
    <property type="match status" value="1"/>
</dbReference>
<dbReference type="RefSeq" id="WP_170863856.1">
    <property type="nucleotide sequence ID" value="NZ_FRAA01000012.1"/>
</dbReference>
<keyword evidence="9" id="KW-1185">Reference proteome</keyword>
<reference evidence="9" key="1">
    <citation type="submission" date="2016-11" db="EMBL/GenBank/DDBJ databases">
        <authorList>
            <person name="Varghese N."/>
            <person name="Submissions S."/>
        </authorList>
    </citation>
    <scope>NUCLEOTIDE SEQUENCE [LARGE SCALE GENOMIC DNA]</scope>
    <source>
        <strain evidence="9">DSM 26134</strain>
    </source>
</reference>
<comment type="similarity">
    <text evidence="2 6">Belongs to the glycosyl hydrolase 53 family.</text>
</comment>
<proteinExistence type="inferred from homology"/>
<dbReference type="NCBIfam" id="TIGR04183">
    <property type="entry name" value="Por_Secre_tail"/>
    <property type="match status" value="1"/>
</dbReference>
<dbReference type="GO" id="GO:0031218">
    <property type="term" value="F:arabinogalactan endo-1,4-beta-galactosidase activity"/>
    <property type="evidence" value="ECO:0007669"/>
    <property type="project" value="UniProtKB-EC"/>
</dbReference>
<dbReference type="InterPro" id="IPR011683">
    <property type="entry name" value="Glyco_hydro_53"/>
</dbReference>
<evidence type="ECO:0000259" key="7">
    <source>
        <dbReference type="Pfam" id="PF18962"/>
    </source>
</evidence>
<dbReference type="InterPro" id="IPR026444">
    <property type="entry name" value="Secre_tail"/>
</dbReference>
<name>A0A1M6WG54_REIAG</name>
<evidence type="ECO:0000256" key="2">
    <source>
        <dbReference type="ARBA" id="ARBA00010687"/>
    </source>
</evidence>
<evidence type="ECO:0000256" key="5">
    <source>
        <dbReference type="ARBA" id="ARBA00023295"/>
    </source>
</evidence>
<evidence type="ECO:0000256" key="6">
    <source>
        <dbReference type="RuleBase" id="RU361192"/>
    </source>
</evidence>
<dbReference type="Pfam" id="PF18962">
    <property type="entry name" value="Por_Secre_tail"/>
    <property type="match status" value="1"/>
</dbReference>
<dbReference type="Pfam" id="PF07745">
    <property type="entry name" value="Glyco_hydro_53"/>
    <property type="match status" value="1"/>
</dbReference>
<sequence length="426" mass="46872">MFTFLTKRMGIILCTLVLCLISPLAHAQFVKGADISWQSEMIASGYQWYDDSGYSTPLHDILKDHHMSAIRLRVWVNPASGWNNQSDVVTKAVWAKNAGMDVMIDFHYSDTWADPGHQTPPAAWSGYNMSQMMNAVWNHTVSVLTAVKNAGVTPKWVQIGNETNDGMMWPLGKASTNGFQNYAWLVNTGNNASKSVFPNAKTIVHLANGENLSVLQWNLDGLASYGATYDIIGLSLYPGSSWQSTVSNYAYNIGYLSNRYGKSTMLCEVGMAASPIATSYDALYEIINQSAANGSLGVFYWEPQGYNNWAGYGKHCWQSNGQPTWALDAFVWSNGGSRVADISEAQSAPQIDVQVYPNPVQNQLKIDIGSHESGEATVYSLEGQALARLQLSSGDNAIDMSAWQTGMYLLTVRSGEEEIQTKVMKE</sequence>
<accession>A0A1M6WG54</accession>
<evidence type="ECO:0000256" key="3">
    <source>
        <dbReference type="ARBA" id="ARBA00012556"/>
    </source>
</evidence>
<dbReference type="EMBL" id="FRAA01000012">
    <property type="protein sequence ID" value="SHK92629.1"/>
    <property type="molecule type" value="Genomic_DNA"/>
</dbReference>
<feature type="chain" id="PRO_5011828455" description="Arabinogalactan endo-beta-1,4-galactanase" evidence="6">
    <location>
        <begin position="28"/>
        <end position="426"/>
    </location>
</feature>
<feature type="signal peptide" evidence="6">
    <location>
        <begin position="1"/>
        <end position="27"/>
    </location>
</feature>
<feature type="domain" description="Secretion system C-terminal sorting" evidence="7">
    <location>
        <begin position="355"/>
        <end position="423"/>
    </location>
</feature>
<keyword evidence="5 6" id="KW-0326">Glycosidase</keyword>
<dbReference type="GO" id="GO:0045490">
    <property type="term" value="P:pectin catabolic process"/>
    <property type="evidence" value="ECO:0007669"/>
    <property type="project" value="TreeGrafter"/>
</dbReference>
<dbReference type="AlphaFoldDB" id="A0A1M6WG54"/>
<organism evidence="8 9">
    <name type="scientific">Reichenbachiella agariperforans</name>
    <dbReference type="NCBI Taxonomy" id="156994"/>
    <lineage>
        <taxon>Bacteria</taxon>
        <taxon>Pseudomonadati</taxon>
        <taxon>Bacteroidota</taxon>
        <taxon>Cytophagia</taxon>
        <taxon>Cytophagales</taxon>
        <taxon>Reichenbachiellaceae</taxon>
        <taxon>Reichenbachiella</taxon>
    </lineage>
</organism>
<dbReference type="STRING" id="156994.SAMN04488028_11215"/>
<gene>
    <name evidence="8" type="ORF">SAMN04488028_11215</name>
</gene>
<evidence type="ECO:0000256" key="1">
    <source>
        <dbReference type="ARBA" id="ARBA00001695"/>
    </source>
</evidence>
<evidence type="ECO:0000313" key="8">
    <source>
        <dbReference type="EMBL" id="SHK92629.1"/>
    </source>
</evidence>
<evidence type="ECO:0000256" key="4">
    <source>
        <dbReference type="ARBA" id="ARBA00022801"/>
    </source>
</evidence>
<dbReference type="GO" id="GO:0015926">
    <property type="term" value="F:glucosidase activity"/>
    <property type="evidence" value="ECO:0007669"/>
    <property type="project" value="InterPro"/>
</dbReference>
<keyword evidence="6" id="KW-0732">Signal</keyword>
<keyword evidence="4 6" id="KW-0378">Hydrolase</keyword>